<proteinExistence type="predicted"/>
<feature type="domain" description="DUF1980" evidence="2">
    <location>
        <begin position="2"/>
        <end position="70"/>
    </location>
</feature>
<dbReference type="Pfam" id="PF21537">
    <property type="entry name" value="DUF1980_C"/>
    <property type="match status" value="1"/>
</dbReference>
<dbReference type="InterPro" id="IPR015402">
    <property type="entry name" value="DUF1980"/>
</dbReference>
<dbReference type="InterPro" id="IPR052955">
    <property type="entry name" value="UPF0703_membrane_permease"/>
</dbReference>
<keyword evidence="1" id="KW-0472">Membrane</keyword>
<dbReference type="InterPro" id="IPR048447">
    <property type="entry name" value="DUF1980_C"/>
</dbReference>
<dbReference type="EMBL" id="BRXR01000001">
    <property type="protein sequence ID" value="GLC31484.1"/>
    <property type="molecule type" value="Genomic_DNA"/>
</dbReference>
<keyword evidence="1" id="KW-1133">Transmembrane helix</keyword>
<feature type="transmembrane region" description="Helical" evidence="1">
    <location>
        <begin position="12"/>
        <end position="31"/>
    </location>
</feature>
<accession>A0ABQ5N8C1</accession>
<dbReference type="Pfam" id="PF09323">
    <property type="entry name" value="DUF1980"/>
    <property type="match status" value="1"/>
</dbReference>
<evidence type="ECO:0000313" key="5">
    <source>
        <dbReference type="Proteomes" id="UP001208567"/>
    </source>
</evidence>
<evidence type="ECO:0000313" key="4">
    <source>
        <dbReference type="EMBL" id="GLC31484.1"/>
    </source>
</evidence>
<keyword evidence="1" id="KW-0812">Transmembrane</keyword>
<comment type="caution">
    <text evidence="4">The sequence shown here is derived from an EMBL/GenBank/DDBJ whole genome shotgun (WGS) entry which is preliminary data.</text>
</comment>
<keyword evidence="5" id="KW-1185">Reference proteome</keyword>
<dbReference type="PANTHER" id="PTHR40047">
    <property type="entry name" value="UPF0703 PROTEIN YCGQ"/>
    <property type="match status" value="1"/>
</dbReference>
<evidence type="ECO:0000256" key="1">
    <source>
        <dbReference type="SAM" id="Phobius"/>
    </source>
</evidence>
<name>A0ABQ5N8C1_9CLOT</name>
<dbReference type="InterPro" id="IPR048493">
    <property type="entry name" value="DUF1980_N"/>
</dbReference>
<gene>
    <name evidence="4" type="ORF">bsdE14_28940</name>
</gene>
<dbReference type="NCBIfam" id="TIGR03943">
    <property type="entry name" value="TIGR03943 family putative permease subunit"/>
    <property type="match status" value="1"/>
</dbReference>
<dbReference type="Proteomes" id="UP001208567">
    <property type="component" value="Unassembled WGS sequence"/>
</dbReference>
<evidence type="ECO:0000259" key="3">
    <source>
        <dbReference type="Pfam" id="PF21537"/>
    </source>
</evidence>
<protein>
    <submittedName>
        <fullName evidence="4">TIGR03943 family protein</fullName>
    </submittedName>
</protein>
<reference evidence="4 5" key="1">
    <citation type="journal article" date="2024" name="Int. J. Syst. Evol. Microbiol.">
        <title>Clostridium omnivorum sp. nov., isolated from anoxic soil under the treatment of reductive soil disinfestation.</title>
        <authorList>
            <person name="Ueki A."/>
            <person name="Tonouchi A."/>
            <person name="Kaku N."/>
            <person name="Honma S."/>
            <person name="Ueki K."/>
        </authorList>
    </citation>
    <scope>NUCLEOTIDE SEQUENCE [LARGE SCALE GENOMIC DNA]</scope>
    <source>
        <strain evidence="4 5">E14</strain>
    </source>
</reference>
<evidence type="ECO:0000259" key="2">
    <source>
        <dbReference type="Pfam" id="PF09323"/>
    </source>
</evidence>
<feature type="domain" description="DUF1980" evidence="3">
    <location>
        <begin position="90"/>
        <end position="213"/>
    </location>
</feature>
<dbReference type="PANTHER" id="PTHR40047:SF1">
    <property type="entry name" value="UPF0703 PROTEIN YCGQ"/>
    <property type="match status" value="1"/>
</dbReference>
<organism evidence="4 5">
    <name type="scientific">Clostridium omnivorum</name>
    <dbReference type="NCBI Taxonomy" id="1604902"/>
    <lineage>
        <taxon>Bacteria</taxon>
        <taxon>Bacillati</taxon>
        <taxon>Bacillota</taxon>
        <taxon>Clostridia</taxon>
        <taxon>Eubacteriales</taxon>
        <taxon>Clostridiaceae</taxon>
        <taxon>Clostridium</taxon>
    </lineage>
</organism>
<feature type="transmembrane region" description="Helical" evidence="1">
    <location>
        <begin position="38"/>
        <end position="55"/>
    </location>
</feature>
<sequence length="213" mass="24861">MFIHPKMDGYVKFAFIFFIILSVYQLGRIFTSRKENKIKYGYVIFMVPLILGIYVNPQGLNADAAENKGIYVNGQNHFNHEHIHDFVRINYLDKDEIILNNKNFLDVVNELNTHTDEYKGKKVEFEGFILKEKDLDKNQFLIGRMLLSCCAADAQSIAILCQYENVKDFKQDQWVKVNGIVDSTRDKKGGRIFIIKIENMETVDNPVNKYIYE</sequence>